<dbReference type="InterPro" id="IPR001584">
    <property type="entry name" value="Integrase_cat-core"/>
</dbReference>
<keyword evidence="3" id="KW-1185">Reference proteome</keyword>
<protein>
    <recommendedName>
        <fullName evidence="1">Integrase catalytic domain-containing protein</fullName>
    </recommendedName>
</protein>
<dbReference type="InterPro" id="IPR043502">
    <property type="entry name" value="DNA/RNA_pol_sf"/>
</dbReference>
<evidence type="ECO:0000313" key="3">
    <source>
        <dbReference type="Proteomes" id="UP001190700"/>
    </source>
</evidence>
<feature type="domain" description="Integrase catalytic" evidence="1">
    <location>
        <begin position="312"/>
        <end position="478"/>
    </location>
</feature>
<dbReference type="EMBL" id="LGRX02025851">
    <property type="protein sequence ID" value="KAK3251748.1"/>
    <property type="molecule type" value="Genomic_DNA"/>
</dbReference>
<dbReference type="Pfam" id="PF07727">
    <property type="entry name" value="RVT_2"/>
    <property type="match status" value="1"/>
</dbReference>
<dbReference type="InterPro" id="IPR036397">
    <property type="entry name" value="RNaseH_sf"/>
</dbReference>
<evidence type="ECO:0000313" key="2">
    <source>
        <dbReference type="EMBL" id="KAK3251748.1"/>
    </source>
</evidence>
<dbReference type="Proteomes" id="UP001190700">
    <property type="component" value="Unassembled WGS sequence"/>
</dbReference>
<dbReference type="GO" id="GO:0003676">
    <property type="term" value="F:nucleic acid binding"/>
    <property type="evidence" value="ECO:0007669"/>
    <property type="project" value="InterPro"/>
</dbReference>
<dbReference type="PROSITE" id="PS50994">
    <property type="entry name" value="INTEGRASE"/>
    <property type="match status" value="1"/>
</dbReference>
<dbReference type="PANTHER" id="PTHR11439:SF467">
    <property type="entry name" value="INTEGRASE CATALYTIC DOMAIN-CONTAINING PROTEIN"/>
    <property type="match status" value="1"/>
</dbReference>
<dbReference type="PANTHER" id="PTHR11439">
    <property type="entry name" value="GAG-POL-RELATED RETROTRANSPOSON"/>
    <property type="match status" value="1"/>
</dbReference>
<sequence>MLRHGFSSPDFITMTYTHLDSGRTYRITDNQVDYLWDEPQRPHSHHFGSAAVRTRTGDSSDWQWSNSEYTKWATTHGSPTATAKLGTPAFDVSMYGDSLPVGEGNNHPALEHWSISDDCHTKQWTGQFFYGNIPFSISMIDRMLTKGNHDFLLDPHNTTYFWIVPYMPQHQLWHKTCTMEVLHIYPKGSKRIFSFSRKHTYASSHPLTPAGSDGGPDRVFIDGTPFEICILFRNRNTPVRVSPFVEFHAVMGHGSTASLLKLYDLPGIQLGLPLLSRRAIAAMPTCSQFCAVCCTSKLKQKPCGHHDQLRSVAIQPGQKWAADLTGPITPAGYNGHLYRCQFIDYVSRFIFVYTFVQKSEYYTCLVHFYGSLHAMGYAPQSITLRTDCAPEMGDPQCVAFYQKHRILHQKSSPTVHTDNPHAENAIGKISDMAKALLLAAGMPEDYWPLAATHAGFIWNISTHKNISTTPFHQIRGYHYGYAKLKAFGQNCYVIMSQQQRNSRQPGMSRKSQRAAWSGRLVGVSVSSLAYKILDTETNMIHYVGKPHWIHNHQDMGEILGSFPDPHQAEREFDASYDRPQPFSDSFDTAGSRVHGIGSFFDGEESHACVQLIQTDGTVTWTMAVRYVLRTSDGRHYRDLLHYLDCYRKLNGINEHYPIWTIVKARQTIRAPIYSAILISTHRGDRRPYGVILEPCTDEPAGWHIDLPANLIIFPSTHSAAYLPFSDTLSSDLRAEYMFGSFSSMEQFLSDAPTSTITHMLEVSAPEIKLPHGVRQALSSPQSEDWLKAMDQEVGDMVNQEKLKLGTPPANAQYLTTLFVLSMPFKPDPTGAGKPYQIFKARMAGDGSRTTGYLPWETSSATPEISAFRLLFIFAALFQLVVSHVDVSQAFMQSKLEFPVWIQFPSGYTFKGYSYALLSYALYGLKIAGASWQRMVKQFMLSFKYMGQSFRQSTHDACIYYIYTPTVKAMCVVYVDDFGMACSTALERAFWTAFRATFKAKHLGPISSILQMTIQHDDQGVYLNQSRQIKDLMTTNNIPERPFRTPMDSKLVISKPVDPDLTLVKPYRSILGSLLWHSRTSRPDIYYAVIYLSQFVACPSEDSMKALIRIAQYLDCTAHYRMAFYYPERPARVLTLFVYSDADLARDLENSARSYSGMVIFFCGMILQYGTVRQTITETSSTGSEYVAASTAAQRVVSLMFMLTEIFGYIQHPIQGQPPSTTGLDSEITEAERVATDIAFSYPGLQPGTLLTKLLDYTTPTGTGVGGVRPDGKSVTDELEIYSDSDRRPVDYQNMRSTEYLPASATCPRLELPVPLLLDNDACRSIAENIPLSQKIKHVLVRFHMLRDFVRLGWIICWRVPSEKNLADPYTKPVPPTKNTVPYFNMLFDSYMDMQKAVIQAARSFGFSTWRPTQKAAA</sequence>
<dbReference type="InterPro" id="IPR013103">
    <property type="entry name" value="RVT_2"/>
</dbReference>
<accession>A0AAE0CC75</accession>
<reference evidence="2 3" key="1">
    <citation type="journal article" date="2015" name="Genome Biol. Evol.">
        <title>Comparative Genomics of a Bacterivorous Green Alga Reveals Evolutionary Causalities and Consequences of Phago-Mixotrophic Mode of Nutrition.</title>
        <authorList>
            <person name="Burns J.A."/>
            <person name="Paasch A."/>
            <person name="Narechania A."/>
            <person name="Kim E."/>
        </authorList>
    </citation>
    <scope>NUCLEOTIDE SEQUENCE [LARGE SCALE GENOMIC DNA]</scope>
    <source>
        <strain evidence="2 3">PLY_AMNH</strain>
    </source>
</reference>
<dbReference type="GO" id="GO:0015074">
    <property type="term" value="P:DNA integration"/>
    <property type="evidence" value="ECO:0007669"/>
    <property type="project" value="InterPro"/>
</dbReference>
<gene>
    <name evidence="2" type="ORF">CYMTET_38913</name>
</gene>
<evidence type="ECO:0000259" key="1">
    <source>
        <dbReference type="PROSITE" id="PS50994"/>
    </source>
</evidence>
<organism evidence="2 3">
    <name type="scientific">Cymbomonas tetramitiformis</name>
    <dbReference type="NCBI Taxonomy" id="36881"/>
    <lineage>
        <taxon>Eukaryota</taxon>
        <taxon>Viridiplantae</taxon>
        <taxon>Chlorophyta</taxon>
        <taxon>Pyramimonadophyceae</taxon>
        <taxon>Pyramimonadales</taxon>
        <taxon>Pyramimonadaceae</taxon>
        <taxon>Cymbomonas</taxon>
    </lineage>
</organism>
<dbReference type="CDD" id="cd09272">
    <property type="entry name" value="RNase_HI_RT_Ty1"/>
    <property type="match status" value="1"/>
</dbReference>
<proteinExistence type="predicted"/>
<dbReference type="SUPFAM" id="SSF53098">
    <property type="entry name" value="Ribonuclease H-like"/>
    <property type="match status" value="1"/>
</dbReference>
<dbReference type="SUPFAM" id="SSF56672">
    <property type="entry name" value="DNA/RNA polymerases"/>
    <property type="match status" value="1"/>
</dbReference>
<dbReference type="Gene3D" id="3.30.420.10">
    <property type="entry name" value="Ribonuclease H-like superfamily/Ribonuclease H"/>
    <property type="match status" value="1"/>
</dbReference>
<dbReference type="InterPro" id="IPR012337">
    <property type="entry name" value="RNaseH-like_sf"/>
</dbReference>
<name>A0AAE0CC75_9CHLO</name>
<comment type="caution">
    <text evidence="2">The sequence shown here is derived from an EMBL/GenBank/DDBJ whole genome shotgun (WGS) entry which is preliminary data.</text>
</comment>